<protein>
    <submittedName>
        <fullName evidence="2">Engulfment and cell motility protein</fullName>
    </submittedName>
</protein>
<dbReference type="Proteomes" id="UP001146793">
    <property type="component" value="Unassembled WGS sequence"/>
</dbReference>
<evidence type="ECO:0000313" key="3">
    <source>
        <dbReference type="Proteomes" id="UP001146793"/>
    </source>
</evidence>
<dbReference type="SUPFAM" id="SSF50729">
    <property type="entry name" value="PH domain-like"/>
    <property type="match status" value="1"/>
</dbReference>
<evidence type="ECO:0000313" key="2">
    <source>
        <dbReference type="EMBL" id="KAJ3452250.1"/>
    </source>
</evidence>
<dbReference type="Pfam" id="PF16457">
    <property type="entry name" value="PH_12"/>
    <property type="match status" value="1"/>
</dbReference>
<sequence>MQKGTQLSKEQELSAYDLINTRRVHKLVKGKLLDRVQKGGKIQNKYFKISDNLQELLVGPNSKGPFQQIVNISEIGSITTGVNENVIKTKKLDEEKIKLAFTLNSQQKKPIISFLARDRKQFAIWIDSFRYLKKTPVQEIETRQAYDELLKIDSQISQLEKTKVAPEIPKPPKDFNFVVEATDYK</sequence>
<dbReference type="AlphaFoldDB" id="A0AAV8AH70"/>
<gene>
    <name evidence="2" type="ORF">M0812_04014</name>
</gene>
<comment type="caution">
    <text evidence="2">The sequence shown here is derived from an EMBL/GenBank/DDBJ whole genome shotgun (WGS) entry which is preliminary data.</text>
</comment>
<reference evidence="2" key="1">
    <citation type="submission" date="2022-08" db="EMBL/GenBank/DDBJ databases">
        <title>Novel sulphate-reducing endosymbionts in the free-living metamonad Anaeramoeba.</title>
        <authorList>
            <person name="Jerlstrom-Hultqvist J."/>
            <person name="Cepicka I."/>
            <person name="Gallot-Lavallee L."/>
            <person name="Salas-Leiva D."/>
            <person name="Curtis B.A."/>
            <person name="Zahonova K."/>
            <person name="Pipaliya S."/>
            <person name="Dacks J."/>
            <person name="Roger A.J."/>
        </authorList>
    </citation>
    <scope>NUCLEOTIDE SEQUENCE</scope>
    <source>
        <strain evidence="2">Busselton2</strain>
    </source>
</reference>
<dbReference type="EMBL" id="JANTQA010000008">
    <property type="protein sequence ID" value="KAJ3452250.1"/>
    <property type="molecule type" value="Genomic_DNA"/>
</dbReference>
<dbReference type="Gene3D" id="2.30.29.30">
    <property type="entry name" value="Pleckstrin-homology domain (PH domain)/Phosphotyrosine-binding domain (PTB)"/>
    <property type="match status" value="1"/>
</dbReference>
<accession>A0AAV8AH70</accession>
<name>A0AAV8AH70_9EUKA</name>
<organism evidence="2 3">
    <name type="scientific">Anaeramoeba flamelloides</name>
    <dbReference type="NCBI Taxonomy" id="1746091"/>
    <lineage>
        <taxon>Eukaryota</taxon>
        <taxon>Metamonada</taxon>
        <taxon>Anaeramoebidae</taxon>
        <taxon>Anaeramoeba</taxon>
    </lineage>
</organism>
<feature type="domain" description="PH" evidence="1">
    <location>
        <begin position="21"/>
        <end position="133"/>
    </location>
</feature>
<dbReference type="InterPro" id="IPR001849">
    <property type="entry name" value="PH_domain"/>
</dbReference>
<proteinExistence type="predicted"/>
<dbReference type="InterPro" id="IPR011993">
    <property type="entry name" value="PH-like_dom_sf"/>
</dbReference>
<evidence type="ECO:0000259" key="1">
    <source>
        <dbReference type="Pfam" id="PF16457"/>
    </source>
</evidence>